<dbReference type="EMBL" id="CM042060">
    <property type="protein sequence ID" value="KAI3678424.1"/>
    <property type="molecule type" value="Genomic_DNA"/>
</dbReference>
<sequence>MTSSKTTNGNQQSMGLDIVGGGSSGKKRDALELENGLDPELSFGITFRRIGIVVHKNYFYGSVTLLPVTYAFAVYYSLESTLIIHAHCFSPNRYRLCEAIDSNIKIWDLESKSIVVDLKVNLKQELEMAAEGTTTQTNDGKTKVLSGI</sequence>
<comment type="caution">
    <text evidence="1">The sequence shown here is derived from an EMBL/GenBank/DDBJ whole genome shotgun (WGS) entry which is preliminary data.</text>
</comment>
<keyword evidence="2" id="KW-1185">Reference proteome</keyword>
<reference evidence="1 2" key="2">
    <citation type="journal article" date="2022" name="Mol. Ecol. Resour.">
        <title>The genomes of chicory, endive, great burdock and yacon provide insights into Asteraceae paleo-polyploidization history and plant inulin production.</title>
        <authorList>
            <person name="Fan W."/>
            <person name="Wang S."/>
            <person name="Wang H."/>
            <person name="Wang A."/>
            <person name="Jiang F."/>
            <person name="Liu H."/>
            <person name="Zhao H."/>
            <person name="Xu D."/>
            <person name="Zhang Y."/>
        </authorList>
    </citation>
    <scope>NUCLEOTIDE SEQUENCE [LARGE SCALE GENOMIC DNA]</scope>
    <source>
        <strain evidence="2">cv. Niubang</strain>
    </source>
</reference>
<evidence type="ECO:0000313" key="2">
    <source>
        <dbReference type="Proteomes" id="UP001055879"/>
    </source>
</evidence>
<gene>
    <name evidence="1" type="ORF">L6452_37715</name>
</gene>
<accession>A0ACB8Y4U8</accession>
<evidence type="ECO:0000313" key="1">
    <source>
        <dbReference type="EMBL" id="KAI3678424.1"/>
    </source>
</evidence>
<reference evidence="2" key="1">
    <citation type="journal article" date="2022" name="Mol. Ecol. Resour.">
        <title>The genomes of chicory, endive, great burdock and yacon provide insights into Asteraceae palaeo-polyploidization history and plant inulin production.</title>
        <authorList>
            <person name="Fan W."/>
            <person name="Wang S."/>
            <person name="Wang H."/>
            <person name="Wang A."/>
            <person name="Jiang F."/>
            <person name="Liu H."/>
            <person name="Zhao H."/>
            <person name="Xu D."/>
            <person name="Zhang Y."/>
        </authorList>
    </citation>
    <scope>NUCLEOTIDE SEQUENCE [LARGE SCALE GENOMIC DNA]</scope>
    <source>
        <strain evidence="2">cv. Niubang</strain>
    </source>
</reference>
<organism evidence="1 2">
    <name type="scientific">Arctium lappa</name>
    <name type="common">Greater burdock</name>
    <name type="synonym">Lappa major</name>
    <dbReference type="NCBI Taxonomy" id="4217"/>
    <lineage>
        <taxon>Eukaryota</taxon>
        <taxon>Viridiplantae</taxon>
        <taxon>Streptophyta</taxon>
        <taxon>Embryophyta</taxon>
        <taxon>Tracheophyta</taxon>
        <taxon>Spermatophyta</taxon>
        <taxon>Magnoliopsida</taxon>
        <taxon>eudicotyledons</taxon>
        <taxon>Gunneridae</taxon>
        <taxon>Pentapetalae</taxon>
        <taxon>asterids</taxon>
        <taxon>campanulids</taxon>
        <taxon>Asterales</taxon>
        <taxon>Asteraceae</taxon>
        <taxon>Carduoideae</taxon>
        <taxon>Cardueae</taxon>
        <taxon>Arctiinae</taxon>
        <taxon>Arctium</taxon>
    </lineage>
</organism>
<proteinExistence type="predicted"/>
<protein>
    <submittedName>
        <fullName evidence="1">Uncharacterized protein</fullName>
    </submittedName>
</protein>
<dbReference type="Proteomes" id="UP001055879">
    <property type="component" value="Linkage Group LG14"/>
</dbReference>
<name>A0ACB8Y4U8_ARCLA</name>